<feature type="transmembrane region" description="Helical" evidence="1">
    <location>
        <begin position="75"/>
        <end position="103"/>
    </location>
</feature>
<name>A0A814RWJ3_9BILA</name>
<proteinExistence type="predicted"/>
<feature type="transmembrane region" description="Helical" evidence="1">
    <location>
        <begin position="374"/>
        <end position="394"/>
    </location>
</feature>
<keyword evidence="1" id="KW-0812">Transmembrane</keyword>
<evidence type="ECO:0000256" key="1">
    <source>
        <dbReference type="SAM" id="Phobius"/>
    </source>
</evidence>
<feature type="transmembrane region" description="Helical" evidence="1">
    <location>
        <begin position="169"/>
        <end position="188"/>
    </location>
</feature>
<evidence type="ECO:0000313" key="3">
    <source>
        <dbReference type="Proteomes" id="UP000663882"/>
    </source>
</evidence>
<feature type="transmembrane region" description="Helical" evidence="1">
    <location>
        <begin position="6"/>
        <end position="29"/>
    </location>
</feature>
<keyword evidence="1" id="KW-1133">Transmembrane helix</keyword>
<feature type="transmembrane region" description="Helical" evidence="1">
    <location>
        <begin position="123"/>
        <end position="149"/>
    </location>
</feature>
<dbReference type="Proteomes" id="UP000663882">
    <property type="component" value="Unassembled WGS sequence"/>
</dbReference>
<dbReference type="Pfam" id="PF16980">
    <property type="entry name" value="CitMHS_2"/>
    <property type="match status" value="1"/>
</dbReference>
<evidence type="ECO:0000313" key="2">
    <source>
        <dbReference type="EMBL" id="CAF1138897.1"/>
    </source>
</evidence>
<reference evidence="2" key="1">
    <citation type="submission" date="2021-02" db="EMBL/GenBank/DDBJ databases">
        <authorList>
            <person name="Nowell W R."/>
        </authorList>
    </citation>
    <scope>NUCLEOTIDE SEQUENCE</scope>
</reference>
<dbReference type="EMBL" id="CAJNOO010001347">
    <property type="protein sequence ID" value="CAF1138897.1"/>
    <property type="molecule type" value="Genomic_DNA"/>
</dbReference>
<accession>A0A814RWJ3</accession>
<feature type="transmembrane region" description="Helical" evidence="1">
    <location>
        <begin position="496"/>
        <end position="514"/>
    </location>
</feature>
<sequence length="515" mass="59689">MEQPAVWSISFFILFLLAIIFLPSLHPIYLRFTPKKWHKYYIWDCNWKKFAIGLSLSSGYYIYSLNLSYSTTVKMFLFSFHSFISLFALLFPLFVTCTGLPLLKFNSTKISYSTKLQTLIWIVFKNILFLSISIILCNFIGTLASSVLLFPSFISLNSSRLNHLNTQRFLIIFFIILIGNSAGLLSPLGDPPLYMGYTNGVEFLFTFKYLYKIFFVVNGYILFIFALIDFINIWIYQQKEKNNNDQLYELESWEEKINDRYNLSSSLPIQWNGIHHSFFLLLIIIVILFKGFNIPIKWPEYIQEIILFLITFLCICFDIIWTKQTPQEWLKKNYSTRIEPVAEVIIIFFGLLFTMSAPITILENFNLQLKPKDLFLFSGIFASFLDNAPVYISFAASAAARYNITIDQSDNNGFLAVFFSQYETDAIETIRAISAGSVLMGGCTLIGNAPNMIIVLMATRYTYRTRIKMNQSKTKENIEDNLITYHLENISFMRSLVTACPILIPIFVFVAFFML</sequence>
<feature type="transmembrane region" description="Helical" evidence="1">
    <location>
        <begin position="301"/>
        <end position="321"/>
    </location>
</feature>
<dbReference type="AlphaFoldDB" id="A0A814RWJ3"/>
<dbReference type="InterPro" id="IPR031566">
    <property type="entry name" value="CitMHS_2"/>
</dbReference>
<feature type="transmembrane region" description="Helical" evidence="1">
    <location>
        <begin position="209"/>
        <end position="235"/>
    </location>
</feature>
<dbReference type="OrthoDB" id="2160233at2759"/>
<protein>
    <submittedName>
        <fullName evidence="2">Uncharacterized protein</fullName>
    </submittedName>
</protein>
<comment type="caution">
    <text evidence="2">The sequence shown here is derived from an EMBL/GenBank/DDBJ whole genome shotgun (WGS) entry which is preliminary data.</text>
</comment>
<keyword evidence="1" id="KW-0472">Membrane</keyword>
<feature type="transmembrane region" description="Helical" evidence="1">
    <location>
        <begin position="50"/>
        <end position="69"/>
    </location>
</feature>
<feature type="transmembrane region" description="Helical" evidence="1">
    <location>
        <begin position="341"/>
        <end position="362"/>
    </location>
</feature>
<organism evidence="2 3">
    <name type="scientific">Rotaria sordida</name>
    <dbReference type="NCBI Taxonomy" id="392033"/>
    <lineage>
        <taxon>Eukaryota</taxon>
        <taxon>Metazoa</taxon>
        <taxon>Spiralia</taxon>
        <taxon>Gnathifera</taxon>
        <taxon>Rotifera</taxon>
        <taxon>Eurotatoria</taxon>
        <taxon>Bdelloidea</taxon>
        <taxon>Philodinida</taxon>
        <taxon>Philodinidae</taxon>
        <taxon>Rotaria</taxon>
    </lineage>
</organism>
<feature type="transmembrane region" description="Helical" evidence="1">
    <location>
        <begin position="438"/>
        <end position="463"/>
    </location>
</feature>
<feature type="transmembrane region" description="Helical" evidence="1">
    <location>
        <begin position="269"/>
        <end position="289"/>
    </location>
</feature>
<gene>
    <name evidence="2" type="ORF">RFH988_LOCUS21274</name>
</gene>